<dbReference type="InterPro" id="IPR002347">
    <property type="entry name" value="SDR_fam"/>
</dbReference>
<keyword evidence="2" id="KW-0521">NADP</keyword>
<dbReference type="Proteomes" id="UP001305779">
    <property type="component" value="Unassembled WGS sequence"/>
</dbReference>
<feature type="domain" description="Zn(2)-C6 fungal-type" evidence="7">
    <location>
        <begin position="20"/>
        <end position="50"/>
    </location>
</feature>
<dbReference type="SUPFAM" id="SSF51735">
    <property type="entry name" value="NAD(P)-binding Rossmann-fold domains"/>
    <property type="match status" value="1"/>
</dbReference>
<dbReference type="InterPro" id="IPR021858">
    <property type="entry name" value="Fun_TF"/>
</dbReference>
<dbReference type="SMART" id="SM00066">
    <property type="entry name" value="GAL4"/>
    <property type="match status" value="1"/>
</dbReference>
<evidence type="ECO:0000256" key="6">
    <source>
        <dbReference type="SAM" id="MobiDB-lite"/>
    </source>
</evidence>
<feature type="region of interest" description="Disordered" evidence="6">
    <location>
        <begin position="127"/>
        <end position="151"/>
    </location>
</feature>
<name>A0ABR0EF72_ZASCE</name>
<dbReference type="PRINTS" id="PR00081">
    <property type="entry name" value="GDHRDH"/>
</dbReference>
<organism evidence="8 9">
    <name type="scientific">Zasmidium cellare</name>
    <name type="common">Wine cellar mold</name>
    <name type="synonym">Racodium cellare</name>
    <dbReference type="NCBI Taxonomy" id="395010"/>
    <lineage>
        <taxon>Eukaryota</taxon>
        <taxon>Fungi</taxon>
        <taxon>Dikarya</taxon>
        <taxon>Ascomycota</taxon>
        <taxon>Pezizomycotina</taxon>
        <taxon>Dothideomycetes</taxon>
        <taxon>Dothideomycetidae</taxon>
        <taxon>Mycosphaerellales</taxon>
        <taxon>Mycosphaerellaceae</taxon>
        <taxon>Zasmidium</taxon>
    </lineage>
</organism>
<dbReference type="InterPro" id="IPR057326">
    <property type="entry name" value="KR_dom"/>
</dbReference>
<dbReference type="PROSITE" id="PS50048">
    <property type="entry name" value="ZN2_CY6_FUNGAL_2"/>
    <property type="match status" value="1"/>
</dbReference>
<keyword evidence="5" id="KW-0539">Nucleus</keyword>
<accession>A0ABR0EF72</accession>
<protein>
    <recommendedName>
        <fullName evidence="7">Zn(2)-C6 fungal-type domain-containing protein</fullName>
    </recommendedName>
</protein>
<dbReference type="InterPro" id="IPR036291">
    <property type="entry name" value="NAD(P)-bd_dom_sf"/>
</dbReference>
<keyword evidence="4" id="KW-0520">NAD</keyword>
<dbReference type="Pfam" id="PF11951">
    <property type="entry name" value="Fungal_trans_2"/>
    <property type="match status" value="1"/>
</dbReference>
<evidence type="ECO:0000256" key="4">
    <source>
        <dbReference type="ARBA" id="ARBA00023027"/>
    </source>
</evidence>
<dbReference type="SUPFAM" id="SSF57701">
    <property type="entry name" value="Zn2/Cys6 DNA-binding domain"/>
    <property type="match status" value="1"/>
</dbReference>
<dbReference type="PANTHER" id="PTHR24321">
    <property type="entry name" value="DEHYDROGENASES, SHORT CHAIN"/>
    <property type="match status" value="1"/>
</dbReference>
<sequence>MEGPAHNNAGNGKRTRSFGGCATCRGRRIKCDEARPICAKCREAGIVCGYENSLFFDSDDVTTGSYTPRHRRTMLSLEQRVSMSEDMLSSVPPHLALFHISKIESQCECIPDLEEVDIHHGPFGAFRGSGRSHVEARDSPPREAAQHSTTDAIETIDEEVSPTVDALMSPNTQAALDSLIENSAHELDFALWDAATGFDGFHNQVDDNTYPTRRFEDLQMPFPPADNTRPFDVSHARHENHFTLSRSITPVSCTQIDIPQSAWVLLKHYLNNVLRAMTPFHHSKTPWHILFVPLVKNCLAGLALQDEVDRATLCVFYGTLAISASSLGGTSQSTNWAHKSNTYRERAFEHARASLDTAYDRPKKSKYKTQLMALLTIAQVSIVAGQQDQTEYFLLEAEKFIRMRGLNRRKSRKVRLLHHCYAYERIFFESTLVRNPANQYYHHVRRAIEASGASAYSKDSLSFRLSRWENLETDMLVLKDRESGENDLHLQIPGAWPETLYPEIFGVPEVHLLIVSLIIRLSRERDAEDVEDAPSNLDLKTFMKRAKAIERLVLLQRPPTPTPNTGLAHLIEATYHALVIFFYRKIHDVDCSMLQREVSSVRDCLVRYEVANPERGFASMRLVWPAYVAACEADEPSIQSSFLEWFERAEQESGLPLFSAKLASIKDIAITGAASGMGLATAQLLASRGAHISLADINPAALEIAISTLPGGPSNHIHSVCDVTSTESVDHWITSTIEKFGRLDGAVNMAGIIRPTKRITEMSDEDWDLTFAVNAKGVFNCLRKELSVMGEKGSLVSAASTFGQFGAPGNAAYCASKAAVIGLTRTAAKESQHIRVNCVSPGSVNTPMSQGEDPEHVKKGLEVTAQKRRAEPIEIAKVIAFLLSDDASFVTGAVYNVDGGWVC</sequence>
<dbReference type="InterPro" id="IPR036864">
    <property type="entry name" value="Zn2-C6_fun-type_DNA-bd_sf"/>
</dbReference>
<comment type="similarity">
    <text evidence="1">Belongs to the short-chain dehydrogenases/reductases (SDR) family.</text>
</comment>
<dbReference type="EMBL" id="JAXOVC010000006">
    <property type="protein sequence ID" value="KAK4500161.1"/>
    <property type="molecule type" value="Genomic_DNA"/>
</dbReference>
<dbReference type="Gene3D" id="3.40.50.720">
    <property type="entry name" value="NAD(P)-binding Rossmann-like Domain"/>
    <property type="match status" value="1"/>
</dbReference>
<dbReference type="PROSITE" id="PS00061">
    <property type="entry name" value="ADH_SHORT"/>
    <property type="match status" value="1"/>
</dbReference>
<dbReference type="Gene3D" id="4.10.240.10">
    <property type="entry name" value="Zn(2)-C6 fungal-type DNA-binding domain"/>
    <property type="match status" value="1"/>
</dbReference>
<gene>
    <name evidence="8" type="ORF">PRZ48_008347</name>
</gene>
<keyword evidence="9" id="KW-1185">Reference proteome</keyword>
<proteinExistence type="inferred from homology"/>
<reference evidence="8 9" key="1">
    <citation type="journal article" date="2023" name="G3 (Bethesda)">
        <title>A chromosome-level genome assembly of Zasmidium syzygii isolated from banana leaves.</title>
        <authorList>
            <person name="van Westerhoven A.C."/>
            <person name="Mehrabi R."/>
            <person name="Talebi R."/>
            <person name="Steentjes M.B.F."/>
            <person name="Corcolon B."/>
            <person name="Chong P.A."/>
            <person name="Kema G.H.J."/>
            <person name="Seidl M.F."/>
        </authorList>
    </citation>
    <scope>NUCLEOTIDE SEQUENCE [LARGE SCALE GENOMIC DNA]</scope>
    <source>
        <strain evidence="8 9">P124</strain>
    </source>
</reference>
<dbReference type="CDD" id="cd00067">
    <property type="entry name" value="GAL4"/>
    <property type="match status" value="1"/>
</dbReference>
<evidence type="ECO:0000259" key="7">
    <source>
        <dbReference type="PROSITE" id="PS50048"/>
    </source>
</evidence>
<dbReference type="InterPro" id="IPR020904">
    <property type="entry name" value="Sc_DH/Rdtase_CS"/>
</dbReference>
<dbReference type="InterPro" id="IPR001138">
    <property type="entry name" value="Zn2Cys6_DnaBD"/>
</dbReference>
<feature type="compositionally biased region" description="Basic and acidic residues" evidence="6">
    <location>
        <begin position="132"/>
        <end position="145"/>
    </location>
</feature>
<evidence type="ECO:0000256" key="5">
    <source>
        <dbReference type="ARBA" id="ARBA00023242"/>
    </source>
</evidence>
<evidence type="ECO:0000313" key="8">
    <source>
        <dbReference type="EMBL" id="KAK4500161.1"/>
    </source>
</evidence>
<evidence type="ECO:0000256" key="2">
    <source>
        <dbReference type="ARBA" id="ARBA00022857"/>
    </source>
</evidence>
<evidence type="ECO:0000256" key="3">
    <source>
        <dbReference type="ARBA" id="ARBA00023002"/>
    </source>
</evidence>
<dbReference type="Pfam" id="PF00172">
    <property type="entry name" value="Zn_clus"/>
    <property type="match status" value="1"/>
</dbReference>
<evidence type="ECO:0000256" key="1">
    <source>
        <dbReference type="ARBA" id="ARBA00006484"/>
    </source>
</evidence>
<comment type="caution">
    <text evidence="8">The sequence shown here is derived from an EMBL/GenBank/DDBJ whole genome shotgun (WGS) entry which is preliminary data.</text>
</comment>
<dbReference type="PANTHER" id="PTHR24321:SF8">
    <property type="entry name" value="ESTRADIOL 17-BETA-DEHYDROGENASE 8-RELATED"/>
    <property type="match status" value="1"/>
</dbReference>
<dbReference type="SMART" id="SM00822">
    <property type="entry name" value="PKS_KR"/>
    <property type="match status" value="1"/>
</dbReference>
<dbReference type="CDD" id="cd05233">
    <property type="entry name" value="SDR_c"/>
    <property type="match status" value="1"/>
</dbReference>
<dbReference type="PROSITE" id="PS00463">
    <property type="entry name" value="ZN2_CY6_FUNGAL_1"/>
    <property type="match status" value="1"/>
</dbReference>
<evidence type="ECO:0000313" key="9">
    <source>
        <dbReference type="Proteomes" id="UP001305779"/>
    </source>
</evidence>
<dbReference type="PRINTS" id="PR00080">
    <property type="entry name" value="SDRFAMILY"/>
</dbReference>
<keyword evidence="3" id="KW-0560">Oxidoreductase</keyword>
<dbReference type="Pfam" id="PF13561">
    <property type="entry name" value="adh_short_C2"/>
    <property type="match status" value="1"/>
</dbReference>